<organism evidence="1 2">
    <name type="scientific">Clavelina lepadiformis</name>
    <name type="common">Light-bulb sea squirt</name>
    <name type="synonym">Ascidia lepadiformis</name>
    <dbReference type="NCBI Taxonomy" id="159417"/>
    <lineage>
        <taxon>Eukaryota</taxon>
        <taxon>Metazoa</taxon>
        <taxon>Chordata</taxon>
        <taxon>Tunicata</taxon>
        <taxon>Ascidiacea</taxon>
        <taxon>Aplousobranchia</taxon>
        <taxon>Clavelinidae</taxon>
        <taxon>Clavelina</taxon>
    </lineage>
</organism>
<protein>
    <submittedName>
        <fullName evidence="1">Uncharacterized protein</fullName>
    </submittedName>
</protein>
<evidence type="ECO:0000313" key="1">
    <source>
        <dbReference type="EMBL" id="CAK8683159.1"/>
    </source>
</evidence>
<comment type="caution">
    <text evidence="1">The sequence shown here is derived from an EMBL/GenBank/DDBJ whole genome shotgun (WGS) entry which is preliminary data.</text>
</comment>
<evidence type="ECO:0000313" key="2">
    <source>
        <dbReference type="Proteomes" id="UP001642483"/>
    </source>
</evidence>
<keyword evidence="2" id="KW-1185">Reference proteome</keyword>
<reference evidence="1 2" key="1">
    <citation type="submission" date="2024-02" db="EMBL/GenBank/DDBJ databases">
        <authorList>
            <person name="Daric V."/>
            <person name="Darras S."/>
        </authorList>
    </citation>
    <scope>NUCLEOTIDE SEQUENCE [LARGE SCALE GENOMIC DNA]</scope>
</reference>
<sequence length="107" mass="12754">MDVMHTVECLYETKINARLCVVTTEENAEMNAHVKARLQQLIRKLRNEWFEKSSSFSLQFPRRRLKLMMLLPLAKVYSSTALKPKWTHLYMLLLPKRGYSDLKKKRL</sequence>
<accession>A0ABP0FXL1</accession>
<name>A0ABP0FXL1_CLALP</name>
<dbReference type="Proteomes" id="UP001642483">
    <property type="component" value="Unassembled WGS sequence"/>
</dbReference>
<dbReference type="EMBL" id="CAWYQH010000097">
    <property type="protein sequence ID" value="CAK8683159.1"/>
    <property type="molecule type" value="Genomic_DNA"/>
</dbReference>
<proteinExistence type="predicted"/>
<gene>
    <name evidence="1" type="ORF">CVLEPA_LOCUS14265</name>
</gene>